<name>A0A0B7NM29_9FUNG</name>
<dbReference type="Gene3D" id="2.170.270.10">
    <property type="entry name" value="SET domain"/>
    <property type="match status" value="1"/>
</dbReference>
<gene>
    <name evidence="6" type="primary">PARPA_10207.1 scaffold 40051</name>
</gene>
<evidence type="ECO:0000256" key="1">
    <source>
        <dbReference type="ARBA" id="ARBA00022723"/>
    </source>
</evidence>
<keyword evidence="1" id="KW-0479">Metal-binding</keyword>
<dbReference type="InterPro" id="IPR050869">
    <property type="entry name" value="H3K4_H4K5_MeTrfase"/>
</dbReference>
<evidence type="ECO:0000256" key="3">
    <source>
        <dbReference type="ARBA" id="ARBA00022833"/>
    </source>
</evidence>
<accession>A0A0B7NM29</accession>
<reference evidence="6 7" key="1">
    <citation type="submission" date="2014-09" db="EMBL/GenBank/DDBJ databases">
        <authorList>
            <person name="Ellenberger Sabrina"/>
        </authorList>
    </citation>
    <scope>NUCLEOTIDE SEQUENCE [LARGE SCALE GENOMIC DNA]</scope>
    <source>
        <strain evidence="6 7">CBS 412.66</strain>
    </source>
</reference>
<evidence type="ECO:0000259" key="5">
    <source>
        <dbReference type="PROSITE" id="PS50865"/>
    </source>
</evidence>
<dbReference type="PANTHER" id="PTHR12197:SF251">
    <property type="entry name" value="EG:BACR7C10.4 PROTEIN"/>
    <property type="match status" value="1"/>
</dbReference>
<dbReference type="CDD" id="cd20071">
    <property type="entry name" value="SET_SMYD"/>
    <property type="match status" value="1"/>
</dbReference>
<dbReference type="GO" id="GO:0008270">
    <property type="term" value="F:zinc ion binding"/>
    <property type="evidence" value="ECO:0007669"/>
    <property type="project" value="UniProtKB-KW"/>
</dbReference>
<dbReference type="STRING" id="35722.A0A0B7NM29"/>
<dbReference type="InterPro" id="IPR046341">
    <property type="entry name" value="SET_dom_sf"/>
</dbReference>
<keyword evidence="2 4" id="KW-0863">Zinc-finger</keyword>
<dbReference type="InterPro" id="IPR001214">
    <property type="entry name" value="SET_dom"/>
</dbReference>
<dbReference type="EMBL" id="LN732826">
    <property type="protein sequence ID" value="CEP15953.1"/>
    <property type="molecule type" value="Genomic_DNA"/>
</dbReference>
<evidence type="ECO:0000313" key="6">
    <source>
        <dbReference type="EMBL" id="CEP15953.1"/>
    </source>
</evidence>
<dbReference type="Gene3D" id="6.10.140.2220">
    <property type="match status" value="1"/>
</dbReference>
<dbReference type="Pfam" id="PF00856">
    <property type="entry name" value="SET"/>
    <property type="match status" value="1"/>
</dbReference>
<dbReference type="Gene3D" id="1.10.220.160">
    <property type="match status" value="1"/>
</dbReference>
<dbReference type="PROSITE" id="PS01360">
    <property type="entry name" value="ZF_MYND_1"/>
    <property type="match status" value="1"/>
</dbReference>
<dbReference type="SUPFAM" id="SSF82199">
    <property type="entry name" value="SET domain"/>
    <property type="match status" value="1"/>
</dbReference>
<dbReference type="PANTHER" id="PTHR12197">
    <property type="entry name" value="HISTONE-LYSINE N-METHYLTRANSFERASE SMYD"/>
    <property type="match status" value="1"/>
</dbReference>
<evidence type="ECO:0000256" key="4">
    <source>
        <dbReference type="PROSITE-ProRule" id="PRU00134"/>
    </source>
</evidence>
<dbReference type="PROSITE" id="PS50865">
    <property type="entry name" value="ZF_MYND_2"/>
    <property type="match status" value="1"/>
</dbReference>
<dbReference type="OrthoDB" id="5945798at2759"/>
<evidence type="ECO:0000313" key="7">
    <source>
        <dbReference type="Proteomes" id="UP000054107"/>
    </source>
</evidence>
<dbReference type="GO" id="GO:0005634">
    <property type="term" value="C:nucleus"/>
    <property type="evidence" value="ECO:0007669"/>
    <property type="project" value="TreeGrafter"/>
</dbReference>
<dbReference type="InterPro" id="IPR002893">
    <property type="entry name" value="Znf_MYND"/>
</dbReference>
<proteinExistence type="predicted"/>
<keyword evidence="7" id="KW-1185">Reference proteome</keyword>
<dbReference type="Proteomes" id="UP000054107">
    <property type="component" value="Unassembled WGS sequence"/>
</dbReference>
<keyword evidence="3" id="KW-0862">Zinc</keyword>
<protein>
    <recommendedName>
        <fullName evidence="5">MYND-type domain-containing protein</fullName>
    </recommendedName>
</protein>
<sequence length="511" mass="57876">MEQYLAQQGNKVKVKDNIFVASNHTAAGTILLTQAPLASVPFPSERLDRCNYCLRKGNLQCCSKCHSAYFCSQDCFLTSWIHFHRGLCGLSDYSKDALLNVDQWLLDRAALTLASYDTLPTKTNAQVQALEQLEVVATNDTMDQPLVQSTHEKLGANPHYTLSELSVLWQRVQIASFRITDSDMQLDPVAVGIYPITSQYVRHSCRPNASVIYEQGHQLIIALQDIPQNAPITISYVDLIATKSQRQKALKARFGFDFQCDCIRCQGEYAGLDSLLERDTDLTDEQIEQMLSQQLKTWSVLEMVREYGSKDVTIPLESLDAPHLAHFICRMIAPDIYVPAFGNKKTTAAVYYDKLSPLTQLKFTREEDVRRILPAIEALLGTPPSPFLTIRAIKVAEKVLSQCISRSEWVEASRCTIYLYMLYRLVYPALFPKMVYHGALIARASWNSLVQLELAGIGKKLERIYEKGVQLWIEAAKASVSLTFGRNSLLWREAVEIQWLFERDQKLKLSS</sequence>
<feature type="domain" description="MYND-type" evidence="5">
    <location>
        <begin position="50"/>
        <end position="88"/>
    </location>
</feature>
<evidence type="ECO:0000256" key="2">
    <source>
        <dbReference type="ARBA" id="ARBA00022771"/>
    </source>
</evidence>
<dbReference type="AlphaFoldDB" id="A0A0B7NM29"/>
<organism evidence="6 7">
    <name type="scientific">Parasitella parasitica</name>
    <dbReference type="NCBI Taxonomy" id="35722"/>
    <lineage>
        <taxon>Eukaryota</taxon>
        <taxon>Fungi</taxon>
        <taxon>Fungi incertae sedis</taxon>
        <taxon>Mucoromycota</taxon>
        <taxon>Mucoromycotina</taxon>
        <taxon>Mucoromycetes</taxon>
        <taxon>Mucorales</taxon>
        <taxon>Mucorineae</taxon>
        <taxon>Mucoraceae</taxon>
        <taxon>Parasitella</taxon>
    </lineage>
</organism>
<dbReference type="SUPFAM" id="SSF144232">
    <property type="entry name" value="HIT/MYND zinc finger-like"/>
    <property type="match status" value="1"/>
</dbReference>